<sequence length="79" mass="8496">MPQSEDLVVSFLTAKQKENVNVTGDPREWISQMDASSLEYVKGLASETHVIQGADGPNSSQVSSDVIVELDGTSLECIN</sequence>
<accession>K0SE14</accession>
<organism evidence="1 2">
    <name type="scientific">Thalassiosira oceanica</name>
    <name type="common">Marine diatom</name>
    <dbReference type="NCBI Taxonomy" id="159749"/>
    <lineage>
        <taxon>Eukaryota</taxon>
        <taxon>Sar</taxon>
        <taxon>Stramenopiles</taxon>
        <taxon>Ochrophyta</taxon>
        <taxon>Bacillariophyta</taxon>
        <taxon>Coscinodiscophyceae</taxon>
        <taxon>Thalassiosirophycidae</taxon>
        <taxon>Thalassiosirales</taxon>
        <taxon>Thalassiosiraceae</taxon>
        <taxon>Thalassiosira</taxon>
    </lineage>
</organism>
<proteinExistence type="predicted"/>
<feature type="non-terminal residue" evidence="1">
    <location>
        <position position="79"/>
    </location>
</feature>
<comment type="caution">
    <text evidence="1">The sequence shown here is derived from an EMBL/GenBank/DDBJ whole genome shotgun (WGS) entry which is preliminary data.</text>
</comment>
<dbReference type="EMBL" id="AGNL01030185">
    <property type="protein sequence ID" value="EJK56902.1"/>
    <property type="molecule type" value="Genomic_DNA"/>
</dbReference>
<protein>
    <submittedName>
        <fullName evidence="1">Uncharacterized protein</fullName>
    </submittedName>
</protein>
<evidence type="ECO:0000313" key="2">
    <source>
        <dbReference type="Proteomes" id="UP000266841"/>
    </source>
</evidence>
<gene>
    <name evidence="1" type="ORF">THAOC_23116</name>
</gene>
<evidence type="ECO:0000313" key="1">
    <source>
        <dbReference type="EMBL" id="EJK56902.1"/>
    </source>
</evidence>
<dbReference type="Proteomes" id="UP000266841">
    <property type="component" value="Unassembled WGS sequence"/>
</dbReference>
<name>K0SE14_THAOC</name>
<reference evidence="1 2" key="1">
    <citation type="journal article" date="2012" name="Genome Biol.">
        <title>Genome and low-iron response of an oceanic diatom adapted to chronic iron limitation.</title>
        <authorList>
            <person name="Lommer M."/>
            <person name="Specht M."/>
            <person name="Roy A.S."/>
            <person name="Kraemer L."/>
            <person name="Andreson R."/>
            <person name="Gutowska M.A."/>
            <person name="Wolf J."/>
            <person name="Bergner S.V."/>
            <person name="Schilhabel M.B."/>
            <person name="Klostermeier U.C."/>
            <person name="Beiko R.G."/>
            <person name="Rosenstiel P."/>
            <person name="Hippler M."/>
            <person name="Laroche J."/>
        </authorList>
    </citation>
    <scope>NUCLEOTIDE SEQUENCE [LARGE SCALE GENOMIC DNA]</scope>
    <source>
        <strain evidence="1 2">CCMP1005</strain>
    </source>
</reference>
<keyword evidence="2" id="KW-1185">Reference proteome</keyword>
<dbReference type="AlphaFoldDB" id="K0SE14"/>